<dbReference type="RefSeq" id="XP_001831660.1">
    <property type="nucleotide sequence ID" value="XM_001831608.1"/>
</dbReference>
<feature type="compositionally biased region" description="Low complexity" evidence="1">
    <location>
        <begin position="404"/>
        <end position="420"/>
    </location>
</feature>
<evidence type="ECO:0000259" key="2">
    <source>
        <dbReference type="PROSITE" id="PS50181"/>
    </source>
</evidence>
<feature type="compositionally biased region" description="Low complexity" evidence="1">
    <location>
        <begin position="174"/>
        <end position="187"/>
    </location>
</feature>
<feature type="region of interest" description="Disordered" evidence="1">
    <location>
        <begin position="166"/>
        <end position="190"/>
    </location>
</feature>
<proteinExistence type="predicted"/>
<dbReference type="InterPro" id="IPR036047">
    <property type="entry name" value="F-box-like_dom_sf"/>
</dbReference>
<dbReference type="Proteomes" id="UP000001861">
    <property type="component" value="Unassembled WGS sequence"/>
</dbReference>
<dbReference type="OMA" id="EVHICER"/>
<gene>
    <name evidence="3" type="ORF">CC1G_05731</name>
</gene>
<accession>A8NA04</accession>
<feature type="compositionally biased region" description="Pro residues" evidence="1">
    <location>
        <begin position="435"/>
        <end position="445"/>
    </location>
</feature>
<protein>
    <recommendedName>
        <fullName evidence="2">F-box domain-containing protein</fullName>
    </recommendedName>
</protein>
<feature type="region of interest" description="Disordered" evidence="1">
    <location>
        <begin position="358"/>
        <end position="445"/>
    </location>
</feature>
<dbReference type="GeneID" id="6008134"/>
<organism evidence="3 4">
    <name type="scientific">Coprinopsis cinerea (strain Okayama-7 / 130 / ATCC MYA-4618 / FGSC 9003)</name>
    <name type="common">Inky cap fungus</name>
    <name type="synonym">Hormographiella aspergillata</name>
    <dbReference type="NCBI Taxonomy" id="240176"/>
    <lineage>
        <taxon>Eukaryota</taxon>
        <taxon>Fungi</taxon>
        <taxon>Dikarya</taxon>
        <taxon>Basidiomycota</taxon>
        <taxon>Agaricomycotina</taxon>
        <taxon>Agaricomycetes</taxon>
        <taxon>Agaricomycetidae</taxon>
        <taxon>Agaricales</taxon>
        <taxon>Agaricineae</taxon>
        <taxon>Psathyrellaceae</taxon>
        <taxon>Coprinopsis</taxon>
    </lineage>
</organism>
<name>A8NA04_COPC7</name>
<feature type="compositionally biased region" description="Acidic residues" evidence="1">
    <location>
        <begin position="392"/>
        <end position="403"/>
    </location>
</feature>
<dbReference type="InterPro" id="IPR032675">
    <property type="entry name" value="LRR_dom_sf"/>
</dbReference>
<dbReference type="STRING" id="240176.A8NA04"/>
<dbReference type="Pfam" id="PF00646">
    <property type="entry name" value="F-box"/>
    <property type="match status" value="1"/>
</dbReference>
<dbReference type="OrthoDB" id="3249214at2759"/>
<dbReference type="VEuPathDB" id="FungiDB:CC1G_05731"/>
<keyword evidence="4" id="KW-1185">Reference proteome</keyword>
<dbReference type="EMBL" id="AACS02000007">
    <property type="protein sequence ID" value="EAU90193.1"/>
    <property type="molecule type" value="Genomic_DNA"/>
</dbReference>
<dbReference type="AlphaFoldDB" id="A8NA04"/>
<dbReference type="PROSITE" id="PS50181">
    <property type="entry name" value="FBOX"/>
    <property type="match status" value="1"/>
</dbReference>
<comment type="caution">
    <text evidence="3">The sequence shown here is derived from an EMBL/GenBank/DDBJ whole genome shotgun (WGS) entry which is preliminary data.</text>
</comment>
<evidence type="ECO:0000256" key="1">
    <source>
        <dbReference type="SAM" id="MobiDB-lite"/>
    </source>
</evidence>
<dbReference type="InParanoid" id="A8NA04"/>
<feature type="domain" description="F-box" evidence="2">
    <location>
        <begin position="26"/>
        <end position="74"/>
    </location>
</feature>
<dbReference type="eggNOG" id="ENOG502SSUB">
    <property type="taxonomic scope" value="Eukaryota"/>
</dbReference>
<sequence>MQFNLCTRRASLALETQHCTPAPDPLPPILCLPQEILEEILASLDLHHDLLSLALTCRFMTAQIIPRHTDYRILSVRTLNPTVFAHLSRRADLARNIREVHIRERQNYTTADRIPKALVDSNVDCDPRLNGTYDERVKVANVVNALRHMWDLRAFTWSCNFGDAPSSNTPSGHQQNAQVNARQARPRPTSEPLYENAILAEVVRKPSLREFGISGTFGSHVSGLPLDNTFTYPVWHLSNLKRLCLSGDAWLKTSNALPLCIMLSRSPNLEYLEIPLEFKQIHALRFPQLKHVKLLLYSGATTSVDNSSARFLENNPTIEKLSWFPIGVPVLKPGILPNLKHLKANMQVIKALAREAEAVATSPSPSTSKTSSESLMPGSSSSSKRLSKIPEETEPEDDHDEAEPPASSSANSSSSVPVEPRSFALPPVSPLDQPSAPPCTPTDPIYPPSSAPYLRLIESLDISGLSGSELLSLPFFERNSLKRLALHRFNDVETVFAISEAFPNLRWLSLPVRYFPTSRPSGTTSTSQTLSLDTLLSLLPQFRNLEIFRGQALWNAVGGGKTGESEKAKMHEVLGELVVACPNLQEVDHCDFYEKRWAYKRVVVERKRVLVPKGLNDPSDLASHLAHGGDAGAEELEEIEVIGYDVKRPFSRACFDVLDGAFH</sequence>
<evidence type="ECO:0000313" key="3">
    <source>
        <dbReference type="EMBL" id="EAU90193.1"/>
    </source>
</evidence>
<feature type="compositionally biased region" description="Low complexity" evidence="1">
    <location>
        <begin position="358"/>
        <end position="384"/>
    </location>
</feature>
<dbReference type="Gene3D" id="3.80.10.10">
    <property type="entry name" value="Ribonuclease Inhibitor"/>
    <property type="match status" value="1"/>
</dbReference>
<dbReference type="SUPFAM" id="SSF81383">
    <property type="entry name" value="F-box domain"/>
    <property type="match status" value="1"/>
</dbReference>
<reference evidence="3 4" key="1">
    <citation type="journal article" date="2010" name="Proc. Natl. Acad. Sci. U.S.A.">
        <title>Insights into evolution of multicellular fungi from the assembled chromosomes of the mushroom Coprinopsis cinerea (Coprinus cinereus).</title>
        <authorList>
            <person name="Stajich J.E."/>
            <person name="Wilke S.K."/>
            <person name="Ahren D."/>
            <person name="Au C.H."/>
            <person name="Birren B.W."/>
            <person name="Borodovsky M."/>
            <person name="Burns C."/>
            <person name="Canback B."/>
            <person name="Casselton L.A."/>
            <person name="Cheng C.K."/>
            <person name="Deng J."/>
            <person name="Dietrich F.S."/>
            <person name="Fargo D.C."/>
            <person name="Farman M.L."/>
            <person name="Gathman A.C."/>
            <person name="Goldberg J."/>
            <person name="Guigo R."/>
            <person name="Hoegger P.J."/>
            <person name="Hooker J.B."/>
            <person name="Huggins A."/>
            <person name="James T.Y."/>
            <person name="Kamada T."/>
            <person name="Kilaru S."/>
            <person name="Kodira C."/>
            <person name="Kues U."/>
            <person name="Kupfer D."/>
            <person name="Kwan H.S."/>
            <person name="Lomsadze A."/>
            <person name="Li W."/>
            <person name="Lilly W.W."/>
            <person name="Ma L.J."/>
            <person name="Mackey A.J."/>
            <person name="Manning G."/>
            <person name="Martin F."/>
            <person name="Muraguchi H."/>
            <person name="Natvig D.O."/>
            <person name="Palmerini H."/>
            <person name="Ramesh M.A."/>
            <person name="Rehmeyer C.J."/>
            <person name="Roe B.A."/>
            <person name="Shenoy N."/>
            <person name="Stanke M."/>
            <person name="Ter-Hovhannisyan V."/>
            <person name="Tunlid A."/>
            <person name="Velagapudi R."/>
            <person name="Vision T.J."/>
            <person name="Zeng Q."/>
            <person name="Zolan M.E."/>
            <person name="Pukkila P.J."/>
        </authorList>
    </citation>
    <scope>NUCLEOTIDE SEQUENCE [LARGE SCALE GENOMIC DNA]</scope>
    <source>
        <strain evidence="4">Okayama-7 / 130 / ATCC MYA-4618 / FGSC 9003</strain>
    </source>
</reference>
<dbReference type="InterPro" id="IPR001810">
    <property type="entry name" value="F-box_dom"/>
</dbReference>
<dbReference type="KEGG" id="cci:CC1G_05731"/>
<evidence type="ECO:0000313" key="4">
    <source>
        <dbReference type="Proteomes" id="UP000001861"/>
    </source>
</evidence>